<dbReference type="EMBL" id="FOSK01000003">
    <property type="protein sequence ID" value="SFK23393.1"/>
    <property type="molecule type" value="Genomic_DNA"/>
</dbReference>
<protein>
    <recommendedName>
        <fullName evidence="3">HIT domain-containing protein</fullName>
    </recommendedName>
</protein>
<organism evidence="1 2">
    <name type="scientific">Pseudovibrio ascidiaceicola</name>
    <dbReference type="NCBI Taxonomy" id="285279"/>
    <lineage>
        <taxon>Bacteria</taxon>
        <taxon>Pseudomonadati</taxon>
        <taxon>Pseudomonadota</taxon>
        <taxon>Alphaproteobacteria</taxon>
        <taxon>Hyphomicrobiales</taxon>
        <taxon>Stappiaceae</taxon>
        <taxon>Pseudovibrio</taxon>
    </lineage>
</organism>
<sequence length="151" mass="16882">MTDCFVCTKHKTLSPDLAMSIDGYDDFVVAHAPDRTEDSTNLIGALIIEPRVHVQNWSELNPQQAAQLGSLIGRVTGILYAHSQIEHVYTWVFGDAVSHLHVWLMPRYKGTSREYWGIKVTEWPEAPKGGQVQMASFIKELNALTSKAETA</sequence>
<dbReference type="RefSeq" id="WP_093518149.1">
    <property type="nucleotide sequence ID" value="NZ_FOSK01000003.1"/>
</dbReference>
<gene>
    <name evidence="1" type="ORF">SAMN04488518_103171</name>
</gene>
<dbReference type="SUPFAM" id="SSF54197">
    <property type="entry name" value="HIT-like"/>
    <property type="match status" value="1"/>
</dbReference>
<dbReference type="Gene3D" id="3.30.428.10">
    <property type="entry name" value="HIT-like"/>
    <property type="match status" value="1"/>
</dbReference>
<dbReference type="Proteomes" id="UP000199598">
    <property type="component" value="Unassembled WGS sequence"/>
</dbReference>
<comment type="caution">
    <text evidence="1">The sequence shown here is derived from an EMBL/GenBank/DDBJ whole genome shotgun (WGS) entry which is preliminary data.</text>
</comment>
<evidence type="ECO:0000313" key="1">
    <source>
        <dbReference type="EMBL" id="SFK23393.1"/>
    </source>
</evidence>
<reference evidence="1 2" key="1">
    <citation type="submission" date="2016-10" db="EMBL/GenBank/DDBJ databases">
        <authorList>
            <person name="Varghese N."/>
            <person name="Submissions S."/>
        </authorList>
    </citation>
    <scope>NUCLEOTIDE SEQUENCE [LARGE SCALE GENOMIC DNA]</scope>
    <source>
        <strain evidence="1 2">DSM 16392</strain>
    </source>
</reference>
<name>A0A1I3XV90_9HYPH</name>
<proteinExistence type="predicted"/>
<keyword evidence="2" id="KW-1185">Reference proteome</keyword>
<evidence type="ECO:0000313" key="2">
    <source>
        <dbReference type="Proteomes" id="UP000199598"/>
    </source>
</evidence>
<accession>A0A1I3XV90</accession>
<evidence type="ECO:0008006" key="3">
    <source>
        <dbReference type="Google" id="ProtNLM"/>
    </source>
</evidence>
<dbReference type="InterPro" id="IPR036265">
    <property type="entry name" value="HIT-like_sf"/>
</dbReference>